<gene>
    <name evidence="3" type="ORF">SAMN06265337_3021</name>
</gene>
<evidence type="ECO:0000313" key="3">
    <source>
        <dbReference type="EMBL" id="SNC75720.1"/>
    </source>
</evidence>
<dbReference type="EMBL" id="FYEW01000002">
    <property type="protein sequence ID" value="SNC75720.1"/>
    <property type="molecule type" value="Genomic_DNA"/>
</dbReference>
<evidence type="ECO:0000256" key="1">
    <source>
        <dbReference type="SAM" id="SignalP"/>
    </source>
</evidence>
<dbReference type="AlphaFoldDB" id="A0A212UC35"/>
<proteinExistence type="predicted"/>
<evidence type="ECO:0000313" key="4">
    <source>
        <dbReference type="Proteomes" id="UP000198131"/>
    </source>
</evidence>
<dbReference type="InterPro" id="IPR054243">
    <property type="entry name" value="DUF6970"/>
</dbReference>
<dbReference type="PROSITE" id="PS51257">
    <property type="entry name" value="PROKAR_LIPOPROTEIN"/>
    <property type="match status" value="1"/>
</dbReference>
<keyword evidence="4" id="KW-1185">Reference proteome</keyword>
<feature type="signal peptide" evidence="1">
    <location>
        <begin position="1"/>
        <end position="20"/>
    </location>
</feature>
<feature type="chain" id="PRO_5012081105" description="DUF6970 domain-containing protein" evidence="1">
    <location>
        <begin position="21"/>
        <end position="120"/>
    </location>
</feature>
<dbReference type="Proteomes" id="UP000198131">
    <property type="component" value="Unassembled WGS sequence"/>
</dbReference>
<name>A0A212UC35_9BACT</name>
<reference evidence="4" key="1">
    <citation type="submission" date="2017-06" db="EMBL/GenBank/DDBJ databases">
        <authorList>
            <person name="Varghese N."/>
            <person name="Submissions S."/>
        </authorList>
    </citation>
    <scope>NUCLEOTIDE SEQUENCE [LARGE SCALE GENOMIC DNA]</scope>
    <source>
        <strain evidence="4">DSM 11116</strain>
    </source>
</reference>
<sequence length="120" mass="12972">MNRIFTLLAVLLLPFLAACSGVLNDNDAKVCPSDFSTVLIEQLKQQPKQTPAAEVTQYTYQGRTVYLVTGGCCDNYNYLFDTCGNVLCAASGGQSGNGDGRCADFSKNASNPVLLWHDPR</sequence>
<evidence type="ECO:0000259" key="2">
    <source>
        <dbReference type="Pfam" id="PF22311"/>
    </source>
</evidence>
<dbReference type="OrthoDB" id="676710at2"/>
<protein>
    <recommendedName>
        <fullName evidence="2">DUF6970 domain-containing protein</fullName>
    </recommendedName>
</protein>
<feature type="domain" description="DUF6970" evidence="2">
    <location>
        <begin position="42"/>
        <end position="118"/>
    </location>
</feature>
<keyword evidence="1" id="KW-0732">Signal</keyword>
<dbReference type="RefSeq" id="WP_088844322.1">
    <property type="nucleotide sequence ID" value="NZ_FYEW01000002.1"/>
</dbReference>
<accession>A0A212UC35</accession>
<dbReference type="Pfam" id="PF22311">
    <property type="entry name" value="DUF6970"/>
    <property type="match status" value="1"/>
</dbReference>
<organism evidence="3 4">
    <name type="scientific">Hymenobacter gelipurpurascens</name>
    <dbReference type="NCBI Taxonomy" id="89968"/>
    <lineage>
        <taxon>Bacteria</taxon>
        <taxon>Pseudomonadati</taxon>
        <taxon>Bacteroidota</taxon>
        <taxon>Cytophagia</taxon>
        <taxon>Cytophagales</taxon>
        <taxon>Hymenobacteraceae</taxon>
        <taxon>Hymenobacter</taxon>
    </lineage>
</organism>